<dbReference type="PANTHER" id="PTHR44688:SF16">
    <property type="entry name" value="DNA-BINDING TRANSCRIPTIONAL ACTIVATOR DEVR_DOSR"/>
    <property type="match status" value="1"/>
</dbReference>
<feature type="domain" description="Response regulatory" evidence="6">
    <location>
        <begin position="12"/>
        <end position="126"/>
    </location>
</feature>
<evidence type="ECO:0000259" key="5">
    <source>
        <dbReference type="PROSITE" id="PS50043"/>
    </source>
</evidence>
<dbReference type="Pfam" id="PF00196">
    <property type="entry name" value="GerE"/>
    <property type="match status" value="1"/>
</dbReference>
<keyword evidence="8" id="KW-1185">Reference proteome</keyword>
<evidence type="ECO:0000259" key="6">
    <source>
        <dbReference type="PROSITE" id="PS50110"/>
    </source>
</evidence>
<evidence type="ECO:0000256" key="4">
    <source>
        <dbReference type="PROSITE-ProRule" id="PRU00169"/>
    </source>
</evidence>
<dbReference type="InterPro" id="IPR016032">
    <property type="entry name" value="Sig_transdc_resp-reg_C-effctor"/>
</dbReference>
<dbReference type="EMBL" id="JAIVFP010000001">
    <property type="protein sequence ID" value="MCI4681854.1"/>
    <property type="molecule type" value="Genomic_DNA"/>
</dbReference>
<dbReference type="SUPFAM" id="SSF52172">
    <property type="entry name" value="CheY-like"/>
    <property type="match status" value="1"/>
</dbReference>
<dbReference type="PROSITE" id="PS00622">
    <property type="entry name" value="HTH_LUXR_1"/>
    <property type="match status" value="1"/>
</dbReference>
<proteinExistence type="predicted"/>
<dbReference type="InterPro" id="IPR001789">
    <property type="entry name" value="Sig_transdc_resp-reg_receiver"/>
</dbReference>
<evidence type="ECO:0000256" key="2">
    <source>
        <dbReference type="ARBA" id="ARBA00023125"/>
    </source>
</evidence>
<evidence type="ECO:0000313" key="7">
    <source>
        <dbReference type="EMBL" id="MCI4681854.1"/>
    </source>
</evidence>
<evidence type="ECO:0000313" key="8">
    <source>
        <dbReference type="Proteomes" id="UP001139104"/>
    </source>
</evidence>
<keyword evidence="4" id="KW-0597">Phosphoprotein</keyword>
<comment type="caution">
    <text evidence="7">The sequence shown here is derived from an EMBL/GenBank/DDBJ whole genome shotgun (WGS) entry which is preliminary data.</text>
</comment>
<dbReference type="PROSITE" id="PS50043">
    <property type="entry name" value="HTH_LUXR_2"/>
    <property type="match status" value="1"/>
</dbReference>
<dbReference type="PANTHER" id="PTHR44688">
    <property type="entry name" value="DNA-BINDING TRANSCRIPTIONAL ACTIVATOR DEVR_DOSR"/>
    <property type="match status" value="1"/>
</dbReference>
<name>A0ABS9Z2F3_9HYPH</name>
<dbReference type="CDD" id="cd06170">
    <property type="entry name" value="LuxR_C_like"/>
    <property type="match status" value="1"/>
</dbReference>
<sequence>MDQGNRTSDNLVVHIVDDDDDVRESLSILLRAENFETKTYRSAEDFLTATDSGVHGCVVTDVRMPGMDGIDLIARLRERGSALPVVVITGHGNVKLAVRAMKLGALDFIEKPYSACALIGAIRNVCANAPEPAEFVSTRENFARLTPREKEVLLKMIEGLPNKIIAYDLRLSVRTVESHRAAVMKKMAGGSLAELVGKCMAVGLVPPERPMR</sequence>
<dbReference type="PROSITE" id="PS50110">
    <property type="entry name" value="RESPONSE_REGULATORY"/>
    <property type="match status" value="1"/>
</dbReference>
<dbReference type="SUPFAM" id="SSF46894">
    <property type="entry name" value="C-terminal effector domain of the bipartite response regulators"/>
    <property type="match status" value="1"/>
</dbReference>
<dbReference type="Gene3D" id="3.40.50.2300">
    <property type="match status" value="1"/>
</dbReference>
<dbReference type="InterPro" id="IPR000792">
    <property type="entry name" value="Tscrpt_reg_LuxR_C"/>
</dbReference>
<dbReference type="Proteomes" id="UP001139104">
    <property type="component" value="Unassembled WGS sequence"/>
</dbReference>
<accession>A0ABS9Z2F3</accession>
<evidence type="ECO:0000256" key="1">
    <source>
        <dbReference type="ARBA" id="ARBA00023015"/>
    </source>
</evidence>
<reference evidence="7" key="1">
    <citation type="journal article" date="2022" name="ISME J.">
        <title>Identification of active gaseous-alkane degraders at natural gas seeps.</title>
        <authorList>
            <person name="Farhan Ul Haque M."/>
            <person name="Hernandez M."/>
            <person name="Crombie A.T."/>
            <person name="Murrell J.C."/>
        </authorList>
    </citation>
    <scope>NUCLEOTIDE SEQUENCE</scope>
    <source>
        <strain evidence="7">PC2</strain>
    </source>
</reference>
<feature type="domain" description="HTH luxR-type" evidence="5">
    <location>
        <begin position="138"/>
        <end position="203"/>
    </location>
</feature>
<dbReference type="InterPro" id="IPR011006">
    <property type="entry name" value="CheY-like_superfamily"/>
</dbReference>
<dbReference type="SMART" id="SM00421">
    <property type="entry name" value="HTH_LUXR"/>
    <property type="match status" value="1"/>
</dbReference>
<gene>
    <name evidence="7" type="ORF">K2U94_03595</name>
</gene>
<dbReference type="InterPro" id="IPR036388">
    <property type="entry name" value="WH-like_DNA-bd_sf"/>
</dbReference>
<dbReference type="PRINTS" id="PR00038">
    <property type="entry name" value="HTHLUXR"/>
</dbReference>
<dbReference type="Gene3D" id="1.10.10.10">
    <property type="entry name" value="Winged helix-like DNA-binding domain superfamily/Winged helix DNA-binding domain"/>
    <property type="match status" value="1"/>
</dbReference>
<organism evidence="7 8">
    <name type="scientific">Candidatus Rhodoblastus alkanivorans</name>
    <dbReference type="NCBI Taxonomy" id="2954117"/>
    <lineage>
        <taxon>Bacteria</taxon>
        <taxon>Pseudomonadati</taxon>
        <taxon>Pseudomonadota</taxon>
        <taxon>Alphaproteobacteria</taxon>
        <taxon>Hyphomicrobiales</taxon>
        <taxon>Rhodoblastaceae</taxon>
        <taxon>Rhodoblastus</taxon>
    </lineage>
</organism>
<evidence type="ECO:0000256" key="3">
    <source>
        <dbReference type="ARBA" id="ARBA00023163"/>
    </source>
</evidence>
<protein>
    <submittedName>
        <fullName evidence="7">Response regulator</fullName>
    </submittedName>
</protein>
<dbReference type="Pfam" id="PF00072">
    <property type="entry name" value="Response_reg"/>
    <property type="match status" value="1"/>
</dbReference>
<keyword evidence="3" id="KW-0804">Transcription</keyword>
<keyword evidence="2" id="KW-0238">DNA-binding</keyword>
<dbReference type="SMART" id="SM00448">
    <property type="entry name" value="REC"/>
    <property type="match status" value="1"/>
</dbReference>
<feature type="modified residue" description="4-aspartylphosphate" evidence="4">
    <location>
        <position position="61"/>
    </location>
</feature>
<keyword evidence="1" id="KW-0805">Transcription regulation</keyword>